<protein>
    <submittedName>
        <fullName evidence="7">Phospholipase A I</fullName>
    </submittedName>
</protein>
<dbReference type="InterPro" id="IPR002641">
    <property type="entry name" value="PNPLA_dom"/>
</dbReference>
<evidence type="ECO:0000313" key="7">
    <source>
        <dbReference type="EMBL" id="CUA73013.1"/>
    </source>
</evidence>
<evidence type="ECO:0000256" key="4">
    <source>
        <dbReference type="PROSITE-ProRule" id="PRU01161"/>
    </source>
</evidence>
<evidence type="ECO:0000256" key="5">
    <source>
        <dbReference type="SAM" id="MobiDB-lite"/>
    </source>
</evidence>
<feature type="active site" description="Nucleophile" evidence="4">
    <location>
        <position position="127"/>
    </location>
</feature>
<feature type="region of interest" description="Disordered" evidence="5">
    <location>
        <begin position="415"/>
        <end position="457"/>
    </location>
</feature>
<feature type="short sequence motif" description="GXSXG" evidence="4">
    <location>
        <begin position="125"/>
        <end position="129"/>
    </location>
</feature>
<dbReference type="PROSITE" id="PS51635">
    <property type="entry name" value="PNPLA"/>
    <property type="match status" value="1"/>
</dbReference>
<accession>A0A0K6G3S7</accession>
<evidence type="ECO:0000256" key="3">
    <source>
        <dbReference type="ARBA" id="ARBA00023098"/>
    </source>
</evidence>
<dbReference type="Pfam" id="PF01734">
    <property type="entry name" value="Patatin"/>
    <property type="match status" value="1"/>
</dbReference>
<name>A0A0K6G3S7_9AGAM</name>
<dbReference type="GO" id="GO:0019369">
    <property type="term" value="P:arachidonate metabolic process"/>
    <property type="evidence" value="ECO:0007669"/>
    <property type="project" value="TreeGrafter"/>
</dbReference>
<dbReference type="PANTHER" id="PTHR24185:SF1">
    <property type="entry name" value="CALCIUM-INDEPENDENT PHOSPHOLIPASE A2-GAMMA"/>
    <property type="match status" value="1"/>
</dbReference>
<dbReference type="GO" id="GO:0016020">
    <property type="term" value="C:membrane"/>
    <property type="evidence" value="ECO:0007669"/>
    <property type="project" value="TreeGrafter"/>
</dbReference>
<keyword evidence="3 4" id="KW-0443">Lipid metabolism</keyword>
<proteinExistence type="predicted"/>
<dbReference type="GO" id="GO:0016042">
    <property type="term" value="P:lipid catabolic process"/>
    <property type="evidence" value="ECO:0007669"/>
    <property type="project" value="UniProtKB-UniRule"/>
</dbReference>
<evidence type="ECO:0000259" key="6">
    <source>
        <dbReference type="PROSITE" id="PS51635"/>
    </source>
</evidence>
<feature type="active site" description="Proton acceptor" evidence="4">
    <location>
        <position position="277"/>
    </location>
</feature>
<feature type="domain" description="PNPLA" evidence="6">
    <location>
        <begin position="81"/>
        <end position="291"/>
    </location>
</feature>
<dbReference type="Gene3D" id="3.40.1090.10">
    <property type="entry name" value="Cytosolic phospholipase A2 catalytic domain"/>
    <property type="match status" value="1"/>
</dbReference>
<dbReference type="GO" id="GO:0047499">
    <property type="term" value="F:calcium-independent phospholipase A2 activity"/>
    <property type="evidence" value="ECO:0007669"/>
    <property type="project" value="TreeGrafter"/>
</dbReference>
<evidence type="ECO:0000313" key="8">
    <source>
        <dbReference type="Proteomes" id="UP000044841"/>
    </source>
</evidence>
<evidence type="ECO:0000256" key="2">
    <source>
        <dbReference type="ARBA" id="ARBA00022963"/>
    </source>
</evidence>
<gene>
    <name evidence="7" type="ORF">RSOLAG22IIIB_10453</name>
</gene>
<feature type="short sequence motif" description="GXGXXG" evidence="4">
    <location>
        <begin position="85"/>
        <end position="90"/>
    </location>
</feature>
<dbReference type="GO" id="GO:0046486">
    <property type="term" value="P:glycerolipid metabolic process"/>
    <property type="evidence" value="ECO:0007669"/>
    <property type="project" value="UniProtKB-ARBA"/>
</dbReference>
<dbReference type="EMBL" id="CYGV01001335">
    <property type="protein sequence ID" value="CUA73013.1"/>
    <property type="molecule type" value="Genomic_DNA"/>
</dbReference>
<keyword evidence="1 4" id="KW-0378">Hydrolase</keyword>
<evidence type="ECO:0000256" key="1">
    <source>
        <dbReference type="ARBA" id="ARBA00022801"/>
    </source>
</evidence>
<dbReference type="PANTHER" id="PTHR24185">
    <property type="entry name" value="CALCIUM-INDEPENDENT PHOSPHOLIPASE A2-GAMMA"/>
    <property type="match status" value="1"/>
</dbReference>
<keyword evidence="2 4" id="KW-0442">Lipid degradation</keyword>
<keyword evidence="8" id="KW-1185">Reference proteome</keyword>
<dbReference type="SUPFAM" id="SSF52151">
    <property type="entry name" value="FabD/lysophospholipase-like"/>
    <property type="match status" value="1"/>
</dbReference>
<dbReference type="AlphaFoldDB" id="A0A0K6G3S7"/>
<dbReference type="InterPro" id="IPR016035">
    <property type="entry name" value="Acyl_Trfase/lysoPLipase"/>
</dbReference>
<reference evidence="7 8" key="1">
    <citation type="submission" date="2015-07" db="EMBL/GenBank/DDBJ databases">
        <authorList>
            <person name="Noorani M."/>
        </authorList>
    </citation>
    <scope>NUCLEOTIDE SEQUENCE [LARGE SCALE GENOMIC DNA]</scope>
    <source>
        <strain evidence="7">BBA 69670</strain>
    </source>
</reference>
<organism evidence="7 8">
    <name type="scientific">Rhizoctonia solani</name>
    <dbReference type="NCBI Taxonomy" id="456999"/>
    <lineage>
        <taxon>Eukaryota</taxon>
        <taxon>Fungi</taxon>
        <taxon>Dikarya</taxon>
        <taxon>Basidiomycota</taxon>
        <taxon>Agaricomycotina</taxon>
        <taxon>Agaricomycetes</taxon>
        <taxon>Cantharellales</taxon>
        <taxon>Ceratobasidiaceae</taxon>
        <taxon>Rhizoctonia</taxon>
    </lineage>
</organism>
<dbReference type="Proteomes" id="UP000044841">
    <property type="component" value="Unassembled WGS sequence"/>
</dbReference>
<sequence length="457" mass="50645">MALVNAAGMRSITAAARHPNQRLLYRSVFLSQRSISLFNIQRALTAKAFIHSHSKKSASVLNTVPPISPRGRDDARPLRILSLDGGGVRGLSSLLILREFLARLEKEQGATKPIVPAEYFDLIVGTSTGGIIALMLGRLRMDVHEAIDVYKDLSKKVFCTGWFPASLSYCAALVGRVPSIYDESKLEQILKDKVAKHAEGRDPEARLEDLSPDSCRTAIITARSVDATRPVLMRSYLVPHDAEPEKFKIWEAARATSAAPTYFRPMEAGADKVPYIDGSISGHCNPSGIAIREAEYLWPNRQIGLFMSLGTGSPTMIGLRSKWLFSMFRDFINLGASTVQVHEMAWREFNQKYQVSPYVRLSVDHLISKISLCDHSRLGTIMAATHAYLEVARTSLKVQRCVELVNGPIEKRSKFRPRVDEDEDDIRPSLSNGIPPVASKGPSTGHELMGESFSIRK</sequence>
<comment type="caution">
    <text evidence="4">Lacks conserved residue(s) required for the propagation of feature annotation.</text>
</comment>